<dbReference type="OrthoDB" id="35501at2157"/>
<gene>
    <name evidence="3" type="ORF">SAMN05216559_0117</name>
</gene>
<dbReference type="EMBL" id="FOZK01000001">
    <property type="protein sequence ID" value="SFR85640.1"/>
    <property type="molecule type" value="Genomic_DNA"/>
</dbReference>
<reference evidence="3 4" key="1">
    <citation type="submission" date="2016-10" db="EMBL/GenBank/DDBJ databases">
        <authorList>
            <person name="de Groot N.N."/>
        </authorList>
    </citation>
    <scope>NUCLEOTIDE SEQUENCE [LARGE SCALE GENOMIC DNA]</scope>
    <source>
        <strain evidence="3 4">CGMCC 1.10457</strain>
    </source>
</reference>
<keyword evidence="2" id="KW-0560">Oxidoreductase</keyword>
<dbReference type="FunFam" id="3.40.50.720:FF:000084">
    <property type="entry name" value="Short-chain dehydrogenase reductase"/>
    <property type="match status" value="1"/>
</dbReference>
<proteinExistence type="inferred from homology"/>
<keyword evidence="4" id="KW-1185">Reference proteome</keyword>
<accession>A0A1I6K485</accession>
<dbReference type="InterPro" id="IPR036291">
    <property type="entry name" value="NAD(P)-bd_dom_sf"/>
</dbReference>
<dbReference type="Pfam" id="PF13561">
    <property type="entry name" value="adh_short_C2"/>
    <property type="match status" value="1"/>
</dbReference>
<organism evidence="3 4">
    <name type="scientific">Halomicrobium zhouii</name>
    <dbReference type="NCBI Taxonomy" id="767519"/>
    <lineage>
        <taxon>Archaea</taxon>
        <taxon>Methanobacteriati</taxon>
        <taxon>Methanobacteriota</taxon>
        <taxon>Stenosarchaea group</taxon>
        <taxon>Halobacteria</taxon>
        <taxon>Halobacteriales</taxon>
        <taxon>Haloarculaceae</taxon>
        <taxon>Halomicrobium</taxon>
    </lineage>
</organism>
<protein>
    <submittedName>
        <fullName evidence="3">Glucose 1-dehydrogenase/3-oxoacyl-[acyl-carrier protein] reductase</fullName>
    </submittedName>
</protein>
<dbReference type="InterPro" id="IPR002347">
    <property type="entry name" value="SDR_fam"/>
</dbReference>
<evidence type="ECO:0000313" key="4">
    <source>
        <dbReference type="Proteomes" id="UP000199062"/>
    </source>
</evidence>
<dbReference type="GO" id="GO:0016491">
    <property type="term" value="F:oxidoreductase activity"/>
    <property type="evidence" value="ECO:0007669"/>
    <property type="project" value="UniProtKB-KW"/>
</dbReference>
<dbReference type="AlphaFoldDB" id="A0A1I6K485"/>
<dbReference type="SUPFAM" id="SSF51735">
    <property type="entry name" value="NAD(P)-binding Rossmann-fold domains"/>
    <property type="match status" value="1"/>
</dbReference>
<dbReference type="Proteomes" id="UP000199062">
    <property type="component" value="Unassembled WGS sequence"/>
</dbReference>
<dbReference type="STRING" id="767519.SAMN05216559_0117"/>
<dbReference type="PANTHER" id="PTHR43943">
    <property type="entry name" value="DEHYDROGENASE/REDUCTASE (SDR FAMILY) MEMBER 4"/>
    <property type="match status" value="1"/>
</dbReference>
<dbReference type="PANTHER" id="PTHR43943:SF17">
    <property type="entry name" value="3-PHENYLPROPIONATE-DIHYDRODIOL_CINNAMIC ACID-DIHYDRODIOL DEHYDROGENASE"/>
    <property type="match status" value="1"/>
</dbReference>
<evidence type="ECO:0000313" key="3">
    <source>
        <dbReference type="EMBL" id="SFR85640.1"/>
    </source>
</evidence>
<evidence type="ECO:0000256" key="2">
    <source>
        <dbReference type="ARBA" id="ARBA00023002"/>
    </source>
</evidence>
<sequence>MDLELDGNVALCTAATSGLGLASATALAQEGADVAICGRTESHLHDAREQLADAGDGDVLAVQADITDRDQIEAFVEQTVEELGALDHVVTSAGGPPSGSFLDSTERDWYQAYDLLVMSAVWTTRLAYPYLKESDAGTIVNITSGSVREVIDDLVLSNSVRRAVIGLMKTQSREFGPEVRVNAVLPGAHETPRIQELVEDAVERGDYDSYEEGIENWSDAPLGRVGDPRELGDVVAFLSSARSSYVTGAALAVDGGSMRST</sequence>
<name>A0A1I6K485_9EURY</name>
<evidence type="ECO:0000256" key="1">
    <source>
        <dbReference type="ARBA" id="ARBA00006484"/>
    </source>
</evidence>
<dbReference type="RefSeq" id="WP_089812880.1">
    <property type="nucleotide sequence ID" value="NZ_FOZK01000001.1"/>
</dbReference>
<dbReference type="CDD" id="cd05344">
    <property type="entry name" value="BKR_like_SDR_like"/>
    <property type="match status" value="1"/>
</dbReference>
<comment type="similarity">
    <text evidence="1">Belongs to the short-chain dehydrogenases/reductases (SDR) family.</text>
</comment>
<dbReference type="Gene3D" id="3.40.50.720">
    <property type="entry name" value="NAD(P)-binding Rossmann-like Domain"/>
    <property type="match status" value="1"/>
</dbReference>
<dbReference type="PRINTS" id="PR00081">
    <property type="entry name" value="GDHRDH"/>
</dbReference>